<feature type="compositionally biased region" description="Acidic residues" evidence="2">
    <location>
        <begin position="367"/>
        <end position="376"/>
    </location>
</feature>
<dbReference type="EMBL" id="CAJVPV010021267">
    <property type="protein sequence ID" value="CAG8717455.1"/>
    <property type="molecule type" value="Genomic_DNA"/>
</dbReference>
<accession>A0A9N9I2A5</accession>
<keyword evidence="1" id="KW-0175">Coiled coil</keyword>
<dbReference type="Proteomes" id="UP000789342">
    <property type="component" value="Unassembled WGS sequence"/>
</dbReference>
<dbReference type="AlphaFoldDB" id="A0A9N9I2A5"/>
<feature type="region of interest" description="Disordered" evidence="2">
    <location>
        <begin position="226"/>
        <end position="258"/>
    </location>
</feature>
<gene>
    <name evidence="3" type="ORF">AMORRO_LOCUS13110</name>
</gene>
<organism evidence="3 4">
    <name type="scientific">Acaulospora morrowiae</name>
    <dbReference type="NCBI Taxonomy" id="94023"/>
    <lineage>
        <taxon>Eukaryota</taxon>
        <taxon>Fungi</taxon>
        <taxon>Fungi incertae sedis</taxon>
        <taxon>Mucoromycota</taxon>
        <taxon>Glomeromycotina</taxon>
        <taxon>Glomeromycetes</taxon>
        <taxon>Diversisporales</taxon>
        <taxon>Acaulosporaceae</taxon>
        <taxon>Acaulospora</taxon>
    </lineage>
</organism>
<feature type="compositionally biased region" description="Basic and acidic residues" evidence="2">
    <location>
        <begin position="162"/>
        <end position="176"/>
    </location>
</feature>
<evidence type="ECO:0000256" key="1">
    <source>
        <dbReference type="SAM" id="Coils"/>
    </source>
</evidence>
<feature type="region of interest" description="Disordered" evidence="2">
    <location>
        <begin position="357"/>
        <end position="388"/>
    </location>
</feature>
<feature type="coiled-coil region" evidence="1">
    <location>
        <begin position="467"/>
        <end position="500"/>
    </location>
</feature>
<proteinExistence type="predicted"/>
<keyword evidence="4" id="KW-1185">Reference proteome</keyword>
<sequence length="510" mass="58469">RAQQSRDRSFSSLQTVVPLKDVESSRARADEQDDRQIEIIDLDRETTPVTTREKPASLREHHVINEYDKTPPLDISLNETAVQIDYNADPRYSFPPSKQRTKSLNPYASKQKSRPDDKPYDSIVEKRNSFDVTSTNLRLEKSNANLSMQFLTKNKDSNNSIIKDKHNGHDEKQKDAKEAPATIFNLNPLSNTSGNKEVLTCERGSVNYGAEYSIKKSNITCITSLGRDKRKNQDPRKDNANGRVIKKGRKSLSTTKDDASAVMSDEEFWNPRNSLIEADEDVNILQRLRPNYHRNLVAGKNGKRGSFVERLRALENSLESDEEDQKSNGDYILCSRESSPVISDLVETAPIKISGKMKVHRGRENEDPATDEDDIGENLMPSGDFVSEREETRRFASESLDEEIRNLLKLVGETIFRQFQRQDSALFQATENVIIKSEMHLAKSLRSQFGRKREWLNTFKCNCTSEESESRQIMNKLREERSELENLEQALIEMENMELEVGRDEPSWTR</sequence>
<evidence type="ECO:0000313" key="3">
    <source>
        <dbReference type="EMBL" id="CAG8717455.1"/>
    </source>
</evidence>
<name>A0A9N9I2A5_9GLOM</name>
<feature type="compositionally biased region" description="Polar residues" evidence="2">
    <location>
        <begin position="96"/>
        <end position="110"/>
    </location>
</feature>
<evidence type="ECO:0000256" key="2">
    <source>
        <dbReference type="SAM" id="MobiDB-lite"/>
    </source>
</evidence>
<feature type="compositionally biased region" description="Basic and acidic residues" evidence="2">
    <location>
        <begin position="231"/>
        <end position="240"/>
    </location>
</feature>
<comment type="caution">
    <text evidence="3">The sequence shown here is derived from an EMBL/GenBank/DDBJ whole genome shotgun (WGS) entry which is preliminary data.</text>
</comment>
<evidence type="ECO:0000313" key="4">
    <source>
        <dbReference type="Proteomes" id="UP000789342"/>
    </source>
</evidence>
<feature type="region of interest" description="Disordered" evidence="2">
    <location>
        <begin position="157"/>
        <end position="176"/>
    </location>
</feature>
<reference evidence="3" key="1">
    <citation type="submission" date="2021-06" db="EMBL/GenBank/DDBJ databases">
        <authorList>
            <person name="Kallberg Y."/>
            <person name="Tangrot J."/>
            <person name="Rosling A."/>
        </authorList>
    </citation>
    <scope>NUCLEOTIDE SEQUENCE</scope>
    <source>
        <strain evidence="3">CL551</strain>
    </source>
</reference>
<protein>
    <submittedName>
        <fullName evidence="3">7532_t:CDS:1</fullName>
    </submittedName>
</protein>
<feature type="region of interest" description="Disordered" evidence="2">
    <location>
        <begin position="88"/>
        <end position="125"/>
    </location>
</feature>
<feature type="non-terminal residue" evidence="3">
    <location>
        <position position="510"/>
    </location>
</feature>
<feature type="compositionally biased region" description="Basic and acidic residues" evidence="2">
    <location>
        <begin position="113"/>
        <end position="125"/>
    </location>
</feature>